<feature type="transmembrane region" description="Helical" evidence="2">
    <location>
        <begin position="12"/>
        <end position="35"/>
    </location>
</feature>
<dbReference type="PANTHER" id="PTHR33393:SF12">
    <property type="entry name" value="CAPSULE BIOSYNTHESIS PROTEIN CAPA"/>
    <property type="match status" value="1"/>
</dbReference>
<dbReference type="InterPro" id="IPR029052">
    <property type="entry name" value="Metallo-depent_PP-like"/>
</dbReference>
<dbReference type="SUPFAM" id="SSF56300">
    <property type="entry name" value="Metallo-dependent phosphatases"/>
    <property type="match status" value="1"/>
</dbReference>
<comment type="similarity">
    <text evidence="1">Belongs to the CapA family.</text>
</comment>
<dbReference type="SMART" id="SM00854">
    <property type="entry name" value="PGA_cap"/>
    <property type="match status" value="1"/>
</dbReference>
<keyword evidence="2" id="KW-0812">Transmembrane</keyword>
<evidence type="ECO:0000313" key="4">
    <source>
        <dbReference type="EMBL" id="MSS01970.1"/>
    </source>
</evidence>
<protein>
    <submittedName>
        <fullName evidence="4">CapA family protein</fullName>
    </submittedName>
</protein>
<evidence type="ECO:0000313" key="5">
    <source>
        <dbReference type="Proteomes" id="UP000470082"/>
    </source>
</evidence>
<keyword evidence="2" id="KW-1133">Transmembrane helix</keyword>
<keyword evidence="2" id="KW-0472">Membrane</keyword>
<dbReference type="InterPro" id="IPR019079">
    <property type="entry name" value="Capsule_synth_CapA"/>
</dbReference>
<dbReference type="InterPro" id="IPR052169">
    <property type="entry name" value="CW_Biosynth-Accessory"/>
</dbReference>
<proteinExistence type="inferred from homology"/>
<organism evidence="4 5">
    <name type="scientific">Floccifex porci</name>
    <dbReference type="NCBI Taxonomy" id="2606629"/>
    <lineage>
        <taxon>Bacteria</taxon>
        <taxon>Bacillati</taxon>
        <taxon>Bacillota</taxon>
        <taxon>Erysipelotrichia</taxon>
        <taxon>Erysipelotrichales</taxon>
        <taxon>Erysipelotrichaceae</taxon>
        <taxon>Floccifex</taxon>
    </lineage>
</organism>
<dbReference type="PANTHER" id="PTHR33393">
    <property type="entry name" value="POLYGLUTAMINE SYNTHESIS ACCESSORY PROTEIN RV0574C-RELATED"/>
    <property type="match status" value="1"/>
</dbReference>
<sequence>MKKKRRKVNGFHVVLISTCCLLTIVLVCCLSLIGIRVMNKDITEKEQPKVLQKVEKKEKETKGSSSFSFVGMGDNLIHGAIYYWQMLEQNGYNFDDIYELTNPYVQQADFAYLNQEVICNGEEYGLSSYPVFNAPREILDAVAHSGYDWLSTSSNHSMDTGATGLLEEMNYLDKTYPEMVYTGTHTSQEDRDNYKVIDLNGIKVGLLGYTYGLNGYSIPEDMPWLIDVIDEDLIRSDMEKLNKISDVQIVAMHWGTEYVTSVTDEQAYYAKVLNECGVDVIIGTHPHVIEPCEIYHGEKQDTLIYYSLGNFLSAQDTVAGMIGGMASFTLNYDFDTKEVSFKDVKFIPTVTYFNAKFTDIKTTTIHEYTDEMGSSHGTVGTTKEAVAEYVQEVVGNPEGIEVVLE</sequence>
<evidence type="ECO:0000256" key="1">
    <source>
        <dbReference type="ARBA" id="ARBA00005662"/>
    </source>
</evidence>
<feature type="domain" description="Capsule synthesis protein CapA" evidence="3">
    <location>
        <begin position="66"/>
        <end position="315"/>
    </location>
</feature>
<dbReference type="Pfam" id="PF09587">
    <property type="entry name" value="PGA_cap"/>
    <property type="match status" value="1"/>
</dbReference>
<name>A0A7X2T3Z9_9FIRM</name>
<dbReference type="RefSeq" id="WP_154460737.1">
    <property type="nucleotide sequence ID" value="NZ_VUMM01000016.1"/>
</dbReference>
<keyword evidence="5" id="KW-1185">Reference proteome</keyword>
<dbReference type="AlphaFoldDB" id="A0A7X2T3Z9"/>
<accession>A0A7X2T3Z9</accession>
<dbReference type="EMBL" id="VUMM01000016">
    <property type="protein sequence ID" value="MSS01970.1"/>
    <property type="molecule type" value="Genomic_DNA"/>
</dbReference>
<dbReference type="CDD" id="cd07381">
    <property type="entry name" value="MPP_CapA"/>
    <property type="match status" value="1"/>
</dbReference>
<evidence type="ECO:0000259" key="3">
    <source>
        <dbReference type="SMART" id="SM00854"/>
    </source>
</evidence>
<dbReference type="Proteomes" id="UP000470082">
    <property type="component" value="Unassembled WGS sequence"/>
</dbReference>
<dbReference type="Gene3D" id="3.60.21.10">
    <property type="match status" value="1"/>
</dbReference>
<reference evidence="4 5" key="1">
    <citation type="submission" date="2019-08" db="EMBL/GenBank/DDBJ databases">
        <title>In-depth cultivation of the pig gut microbiome towards novel bacterial diversity and tailored functional studies.</title>
        <authorList>
            <person name="Wylensek D."/>
            <person name="Hitch T.C.A."/>
            <person name="Clavel T."/>
        </authorList>
    </citation>
    <scope>NUCLEOTIDE SEQUENCE [LARGE SCALE GENOMIC DNA]</scope>
    <source>
        <strain evidence="4 5">LKV-178-WT-2G</strain>
    </source>
</reference>
<evidence type="ECO:0000256" key="2">
    <source>
        <dbReference type="SAM" id="Phobius"/>
    </source>
</evidence>
<gene>
    <name evidence="4" type="ORF">FYJ50_07680</name>
</gene>
<comment type="caution">
    <text evidence="4">The sequence shown here is derived from an EMBL/GenBank/DDBJ whole genome shotgun (WGS) entry which is preliminary data.</text>
</comment>